<organism evidence="1 2">
    <name type="scientific">Arcicella lustrica</name>
    <dbReference type="NCBI Taxonomy" id="2984196"/>
    <lineage>
        <taxon>Bacteria</taxon>
        <taxon>Pseudomonadati</taxon>
        <taxon>Bacteroidota</taxon>
        <taxon>Cytophagia</taxon>
        <taxon>Cytophagales</taxon>
        <taxon>Flectobacillaceae</taxon>
        <taxon>Arcicella</taxon>
    </lineage>
</organism>
<dbReference type="InterPro" id="IPR003961">
    <property type="entry name" value="FN3_dom"/>
</dbReference>
<dbReference type="CDD" id="cd00063">
    <property type="entry name" value="FN3"/>
    <property type="match status" value="1"/>
</dbReference>
<sequence length="206" mass="22421">MATVKVIISFAKLRDDDLDTKSQVIIESLTNNPNFLSPQPSLADIASARTAYINALTANEMGGKQETLVKNQARKVLEAQLKLLGLYVEANCKNDEVIAQSSGFDIQKNRVPVGILSKPTNFKVENGPVSGSLTASCNKIDGANSYVFEYTKAPVTEESVWKPEYSSAKTHLFNGLIAGTQYGIRMAGIGTDPLLVYSDVLLRYVQ</sequence>
<evidence type="ECO:0000313" key="2">
    <source>
        <dbReference type="Proteomes" id="UP001302222"/>
    </source>
</evidence>
<name>A0ABU5SMJ9_9BACT</name>
<comment type="caution">
    <text evidence="1">The sequence shown here is derived from an EMBL/GenBank/DDBJ whole genome shotgun (WGS) entry which is preliminary data.</text>
</comment>
<protein>
    <submittedName>
        <fullName evidence="1">Fibronectin type III domain-containing protein</fullName>
    </submittedName>
</protein>
<keyword evidence="2" id="KW-1185">Reference proteome</keyword>
<dbReference type="RefSeq" id="WP_323260950.1">
    <property type="nucleotide sequence ID" value="NZ_JAYGIM010000014.1"/>
</dbReference>
<dbReference type="Proteomes" id="UP001302222">
    <property type="component" value="Unassembled WGS sequence"/>
</dbReference>
<evidence type="ECO:0000313" key="1">
    <source>
        <dbReference type="EMBL" id="MEA5428531.1"/>
    </source>
</evidence>
<dbReference type="EMBL" id="JAYGIM010000014">
    <property type="protein sequence ID" value="MEA5428531.1"/>
    <property type="molecule type" value="Genomic_DNA"/>
</dbReference>
<reference evidence="1 2" key="1">
    <citation type="submission" date="2023-12" db="EMBL/GenBank/DDBJ databases">
        <title>Novel species of the genus Arcicella isolated from rivers.</title>
        <authorList>
            <person name="Lu H."/>
        </authorList>
    </citation>
    <scope>NUCLEOTIDE SEQUENCE [LARGE SCALE GENOMIC DNA]</scope>
    <source>
        <strain evidence="1 2">DC25W</strain>
    </source>
</reference>
<accession>A0ABU5SMJ9</accession>
<proteinExistence type="predicted"/>
<gene>
    <name evidence="1" type="ORF">VB798_18215</name>
</gene>